<comment type="caution">
    <text evidence="2">The sequence shown here is derived from an EMBL/GenBank/DDBJ whole genome shotgun (WGS) entry which is preliminary data.</text>
</comment>
<feature type="region of interest" description="Disordered" evidence="1">
    <location>
        <begin position="56"/>
        <end position="78"/>
    </location>
</feature>
<protein>
    <submittedName>
        <fullName evidence="2">Uncharacterized protein</fullName>
    </submittedName>
</protein>
<accession>A0A133U6E7</accession>
<gene>
    <name evidence="2" type="ORF">AKJ57_04875</name>
</gene>
<evidence type="ECO:0000256" key="1">
    <source>
        <dbReference type="SAM" id="MobiDB-lite"/>
    </source>
</evidence>
<organism evidence="2 3">
    <name type="scientific">candidate division MSBL1 archaeon SCGC-AAA259A05</name>
    <dbReference type="NCBI Taxonomy" id="1698259"/>
    <lineage>
        <taxon>Archaea</taxon>
        <taxon>Methanobacteriati</taxon>
        <taxon>Methanobacteriota</taxon>
        <taxon>candidate division MSBL1</taxon>
    </lineage>
</organism>
<keyword evidence="3" id="KW-1185">Reference proteome</keyword>
<dbReference type="EMBL" id="LHXJ01000065">
    <property type="protein sequence ID" value="KXA89772.1"/>
    <property type="molecule type" value="Genomic_DNA"/>
</dbReference>
<evidence type="ECO:0000313" key="2">
    <source>
        <dbReference type="EMBL" id="KXA89772.1"/>
    </source>
</evidence>
<dbReference type="AlphaFoldDB" id="A0A133U6E7"/>
<reference evidence="2 3" key="1">
    <citation type="journal article" date="2016" name="Sci. Rep.">
        <title>Metabolic traits of an uncultured archaeal lineage -MSBL1- from brine pools of the Red Sea.</title>
        <authorList>
            <person name="Mwirichia R."/>
            <person name="Alam I."/>
            <person name="Rashid M."/>
            <person name="Vinu M."/>
            <person name="Ba-Alawi W."/>
            <person name="Anthony Kamau A."/>
            <person name="Kamanda Ngugi D."/>
            <person name="Goker M."/>
            <person name="Klenk H.P."/>
            <person name="Bajic V."/>
            <person name="Stingl U."/>
        </authorList>
    </citation>
    <scope>NUCLEOTIDE SEQUENCE [LARGE SCALE GENOMIC DNA]</scope>
    <source>
        <strain evidence="2">SCGC-AAA259A05</strain>
    </source>
</reference>
<proteinExistence type="predicted"/>
<evidence type="ECO:0000313" key="3">
    <source>
        <dbReference type="Proteomes" id="UP000070163"/>
    </source>
</evidence>
<feature type="compositionally biased region" description="Basic and acidic residues" evidence="1">
    <location>
        <begin position="69"/>
        <end position="78"/>
    </location>
</feature>
<sequence>MTLLPLFPNCTENERAILNLDDSSDTVTAELVEQVVGYIKRNDEPPEDLEVIEGAQEEEEAKPCMGDPAEQRGRKVIK</sequence>
<name>A0A133U6E7_9EURY</name>
<dbReference type="Proteomes" id="UP000070163">
    <property type="component" value="Unassembled WGS sequence"/>
</dbReference>